<sequence>MGHGIPSKQERWGSSGKYTADELCLMGPLALSCWANLSLDCSGRDQTCDP</sequence>
<dbReference type="EMBL" id="AMWG01000158">
    <property type="protein sequence ID" value="ELP30456.1"/>
    <property type="molecule type" value="Genomic_DNA"/>
</dbReference>
<proteinExistence type="predicted"/>
<name>L7CBJ9_RHOBT</name>
<reference evidence="1 2" key="1">
    <citation type="journal article" date="2013" name="Mar. Genomics">
        <title>Expression of sulfatases in Rhodopirellula baltica and the diversity of sulfatases in the genus Rhodopirellula.</title>
        <authorList>
            <person name="Wegner C.E."/>
            <person name="Richter-Heitmann T."/>
            <person name="Klindworth A."/>
            <person name="Klockow C."/>
            <person name="Richter M."/>
            <person name="Achstetter T."/>
            <person name="Glockner F.O."/>
            <person name="Harder J."/>
        </authorList>
    </citation>
    <scope>NUCLEOTIDE SEQUENCE [LARGE SCALE GENOMIC DNA]</scope>
    <source>
        <strain evidence="1 2">SWK14</strain>
    </source>
</reference>
<gene>
    <name evidence="1" type="ORF">RBSWK_05718</name>
</gene>
<organism evidence="1 2">
    <name type="scientific">Rhodopirellula baltica SWK14</name>
    <dbReference type="NCBI Taxonomy" id="993516"/>
    <lineage>
        <taxon>Bacteria</taxon>
        <taxon>Pseudomonadati</taxon>
        <taxon>Planctomycetota</taxon>
        <taxon>Planctomycetia</taxon>
        <taxon>Pirellulales</taxon>
        <taxon>Pirellulaceae</taxon>
        <taxon>Rhodopirellula</taxon>
    </lineage>
</organism>
<comment type="caution">
    <text evidence="1">The sequence shown here is derived from an EMBL/GenBank/DDBJ whole genome shotgun (WGS) entry which is preliminary data.</text>
</comment>
<accession>L7CBJ9</accession>
<evidence type="ECO:0000313" key="2">
    <source>
        <dbReference type="Proteomes" id="UP000010959"/>
    </source>
</evidence>
<protein>
    <submittedName>
        <fullName evidence="1">Uncharacterized protein</fullName>
    </submittedName>
</protein>
<dbReference type="AlphaFoldDB" id="L7CBJ9"/>
<evidence type="ECO:0000313" key="1">
    <source>
        <dbReference type="EMBL" id="ELP30456.1"/>
    </source>
</evidence>
<dbReference type="Proteomes" id="UP000010959">
    <property type="component" value="Unassembled WGS sequence"/>
</dbReference>
<dbReference type="PATRIC" id="fig|993516.3.peg.6120"/>